<dbReference type="Gene3D" id="1.10.540.10">
    <property type="entry name" value="Acyl-CoA dehydrogenase/oxidase, N-terminal domain"/>
    <property type="match status" value="1"/>
</dbReference>
<feature type="domain" description="Acyl-CoA dehydrogenase/oxidase C-terminal" evidence="7">
    <location>
        <begin position="235"/>
        <end position="381"/>
    </location>
</feature>
<name>A0A839Z3S6_9SPHN</name>
<sequence>MADDETFRAETRAWLEANCSPEMRTPMRSEKDACWGGRNFKFASDAQRQWLEAMAGRGWTVPDWPSEYGGGGLSPSETKILKEEMAAIGARVPLTSFGISMLGPALLKYGTEAQKQRFLPEIARGEIRWCQGYSEPGAGSDLAGLQTRAEDKGDHYLVNGQKVWTSYADEADWIFCLVRTSNESKHGGISFLLFDMESPGVSTRPIKLISGYSPFCETFFDNVKVPKDQLVHEENKGWTVAKYLLGHEREMISGMGLGGSAGSSLLSEALDVGDDPLLAADLARFDVDALAFQAMSEHFIDKLKAGEAHPAEPSLMKYAGTELNKRRHELLLRAGGSDALEWESERSREGKTARDWLRTKANSIEGGTSEIQLGIVAKHILQLPGA</sequence>
<dbReference type="Gene3D" id="2.40.110.10">
    <property type="entry name" value="Butyryl-CoA Dehydrogenase, subunit A, domain 2"/>
    <property type="match status" value="1"/>
</dbReference>
<dbReference type="Pfam" id="PF00441">
    <property type="entry name" value="Acyl-CoA_dh_1"/>
    <property type="match status" value="1"/>
</dbReference>
<dbReference type="InterPro" id="IPR009075">
    <property type="entry name" value="AcylCo_DH/oxidase_C"/>
</dbReference>
<comment type="similarity">
    <text evidence="2 6">Belongs to the acyl-CoA dehydrogenase family.</text>
</comment>
<evidence type="ECO:0000256" key="3">
    <source>
        <dbReference type="ARBA" id="ARBA00022630"/>
    </source>
</evidence>
<evidence type="ECO:0000259" key="9">
    <source>
        <dbReference type="Pfam" id="PF02771"/>
    </source>
</evidence>
<evidence type="ECO:0000256" key="2">
    <source>
        <dbReference type="ARBA" id="ARBA00009347"/>
    </source>
</evidence>
<dbReference type="InterPro" id="IPR006091">
    <property type="entry name" value="Acyl-CoA_Oxase/DH_mid-dom"/>
</dbReference>
<dbReference type="PANTHER" id="PTHR43292">
    <property type="entry name" value="ACYL-COA DEHYDROGENASE"/>
    <property type="match status" value="1"/>
</dbReference>
<dbReference type="SUPFAM" id="SSF47203">
    <property type="entry name" value="Acyl-CoA dehydrogenase C-terminal domain-like"/>
    <property type="match status" value="1"/>
</dbReference>
<dbReference type="InterPro" id="IPR037069">
    <property type="entry name" value="AcylCoA_DH/ox_N_sf"/>
</dbReference>
<dbReference type="RefSeq" id="WP_183933529.1">
    <property type="nucleotide sequence ID" value="NZ_JACICF010000001.1"/>
</dbReference>
<accession>A0A839Z3S6</accession>
<dbReference type="Gene3D" id="1.20.140.10">
    <property type="entry name" value="Butyryl-CoA Dehydrogenase, subunit A, domain 3"/>
    <property type="match status" value="1"/>
</dbReference>
<dbReference type="GO" id="GO:0016627">
    <property type="term" value="F:oxidoreductase activity, acting on the CH-CH group of donors"/>
    <property type="evidence" value="ECO:0007669"/>
    <property type="project" value="InterPro"/>
</dbReference>
<keyword evidence="3 6" id="KW-0285">Flavoprotein</keyword>
<dbReference type="EMBL" id="JACICF010000001">
    <property type="protein sequence ID" value="MBB3764252.1"/>
    <property type="molecule type" value="Genomic_DNA"/>
</dbReference>
<evidence type="ECO:0000256" key="4">
    <source>
        <dbReference type="ARBA" id="ARBA00022827"/>
    </source>
</evidence>
<keyword evidence="11" id="KW-1185">Reference proteome</keyword>
<organism evidence="10 11">
    <name type="scientific">Sphingomicrobium lutaoense</name>
    <dbReference type="NCBI Taxonomy" id="515949"/>
    <lineage>
        <taxon>Bacteria</taxon>
        <taxon>Pseudomonadati</taxon>
        <taxon>Pseudomonadota</taxon>
        <taxon>Alphaproteobacteria</taxon>
        <taxon>Sphingomonadales</taxon>
        <taxon>Sphingomonadaceae</taxon>
        <taxon>Sphingomicrobium</taxon>
    </lineage>
</organism>
<evidence type="ECO:0000313" key="10">
    <source>
        <dbReference type="EMBL" id="MBB3764252.1"/>
    </source>
</evidence>
<evidence type="ECO:0000256" key="1">
    <source>
        <dbReference type="ARBA" id="ARBA00001974"/>
    </source>
</evidence>
<evidence type="ECO:0000259" key="7">
    <source>
        <dbReference type="Pfam" id="PF00441"/>
    </source>
</evidence>
<protein>
    <submittedName>
        <fullName evidence="10">Alkylation response protein AidB-like acyl-CoA dehydrogenase</fullName>
    </submittedName>
</protein>
<evidence type="ECO:0000259" key="8">
    <source>
        <dbReference type="Pfam" id="PF02770"/>
    </source>
</evidence>
<comment type="cofactor">
    <cofactor evidence="1 6">
        <name>FAD</name>
        <dbReference type="ChEBI" id="CHEBI:57692"/>
    </cofactor>
</comment>
<feature type="domain" description="Acyl-CoA dehydrogenase/oxidase N-terminal" evidence="9">
    <location>
        <begin position="3"/>
        <end position="126"/>
    </location>
</feature>
<evidence type="ECO:0000256" key="6">
    <source>
        <dbReference type="RuleBase" id="RU362125"/>
    </source>
</evidence>
<gene>
    <name evidence="10" type="ORF">FHS50_001275</name>
</gene>
<dbReference type="GO" id="GO:0005886">
    <property type="term" value="C:plasma membrane"/>
    <property type="evidence" value="ECO:0007669"/>
    <property type="project" value="TreeGrafter"/>
</dbReference>
<dbReference type="InterPro" id="IPR013786">
    <property type="entry name" value="AcylCoA_DH/ox_N"/>
</dbReference>
<dbReference type="Proteomes" id="UP000578569">
    <property type="component" value="Unassembled WGS sequence"/>
</dbReference>
<dbReference type="InterPro" id="IPR046373">
    <property type="entry name" value="Acyl-CoA_Oxase/DH_mid-dom_sf"/>
</dbReference>
<dbReference type="Pfam" id="PF02770">
    <property type="entry name" value="Acyl-CoA_dh_M"/>
    <property type="match status" value="1"/>
</dbReference>
<dbReference type="Pfam" id="PF02771">
    <property type="entry name" value="Acyl-CoA_dh_N"/>
    <property type="match status" value="1"/>
</dbReference>
<keyword evidence="4 6" id="KW-0274">FAD</keyword>
<reference evidence="10 11" key="1">
    <citation type="submission" date="2020-08" db="EMBL/GenBank/DDBJ databases">
        <title>Genomic Encyclopedia of Type Strains, Phase IV (KMG-IV): sequencing the most valuable type-strain genomes for metagenomic binning, comparative biology and taxonomic classification.</title>
        <authorList>
            <person name="Goeker M."/>
        </authorList>
    </citation>
    <scope>NUCLEOTIDE SEQUENCE [LARGE SCALE GENOMIC DNA]</scope>
    <source>
        <strain evidence="10 11">DSM 24194</strain>
    </source>
</reference>
<dbReference type="GO" id="GO:0050660">
    <property type="term" value="F:flavin adenine dinucleotide binding"/>
    <property type="evidence" value="ECO:0007669"/>
    <property type="project" value="InterPro"/>
</dbReference>
<dbReference type="SUPFAM" id="SSF56645">
    <property type="entry name" value="Acyl-CoA dehydrogenase NM domain-like"/>
    <property type="match status" value="1"/>
</dbReference>
<keyword evidence="5 6" id="KW-0560">Oxidoreductase</keyword>
<evidence type="ECO:0000313" key="11">
    <source>
        <dbReference type="Proteomes" id="UP000578569"/>
    </source>
</evidence>
<dbReference type="AlphaFoldDB" id="A0A839Z3S6"/>
<dbReference type="PANTHER" id="PTHR43292:SF3">
    <property type="entry name" value="ACYL-COA DEHYDROGENASE FADE29"/>
    <property type="match status" value="1"/>
</dbReference>
<evidence type="ECO:0000256" key="5">
    <source>
        <dbReference type="ARBA" id="ARBA00023002"/>
    </source>
</evidence>
<dbReference type="FunFam" id="2.40.110.10:FF:000011">
    <property type="entry name" value="Acyl-CoA dehydrogenase FadE34"/>
    <property type="match status" value="1"/>
</dbReference>
<comment type="caution">
    <text evidence="10">The sequence shown here is derived from an EMBL/GenBank/DDBJ whole genome shotgun (WGS) entry which is preliminary data.</text>
</comment>
<feature type="domain" description="Acyl-CoA oxidase/dehydrogenase middle" evidence="8">
    <location>
        <begin position="130"/>
        <end position="223"/>
    </location>
</feature>
<proteinExistence type="inferred from homology"/>
<dbReference type="InterPro" id="IPR052161">
    <property type="entry name" value="Mycobact_Acyl-CoA_DH"/>
</dbReference>
<dbReference type="InterPro" id="IPR009100">
    <property type="entry name" value="AcylCoA_DH/oxidase_NM_dom_sf"/>
</dbReference>
<dbReference type="InterPro" id="IPR036250">
    <property type="entry name" value="AcylCo_DH-like_C"/>
</dbReference>